<feature type="domain" description="DNA-directed DNA polymerase family A palm" evidence="14">
    <location>
        <begin position="642"/>
        <end position="849"/>
    </location>
</feature>
<keyword evidence="6 11" id="KW-0239">DNA-directed DNA polymerase</keyword>
<evidence type="ECO:0000256" key="9">
    <source>
        <dbReference type="ARBA" id="ARBA00049244"/>
    </source>
</evidence>
<dbReference type="InterPro" id="IPR018320">
    <property type="entry name" value="DNA_polymerase_1"/>
</dbReference>
<sequence length="895" mass="99898">MAESQKPNVLLIDSHALIHRAYHAFPPTLRTKDGQLVNAAYGYTSILLQLLNNFQPEYLICVFDGKGKTFRHNLFVDYKATRKPTDEDLKTQFPIVHKIVEALNIPMFLREGYEADDILGTLVNSPELKNTNRIIVTGDRDLLQLANEDIQIYLSGGNINKSELLSYEDVKTKLGFAPELLADFKGLRGDSSDNIPGIKGIGEKTASKLIQDFGNLEGIYSSLDKIKGSVLTKLVEGKEIAFLSRKLATIVTDLHFDYNLEQARLVDYNYEQAKQLFQDLQFKSLVSRLPQNQAQIDIQEQFAFEMAEERKVNYTIINDKNCDQLRAKLKESKNVAILVDFADSIFTKPKRIGLKVGSELFLIDISEKNQTVEDLLSAISSKKIITHDAKALLHAMSALGQEKVSIVMDTKIAAHLLNAGEGGTDIATLAFNDAGVVIPDNDSTDSFCLQVDVVDTLASQYLSRLDDHKLAFGAEWSLKQLFEKIELPFVQILVNMEKAGITLDKDTLSGFKKQLEEMIKDLEKQIFEEAGNEFNIASPKQLGEILFEKLGLPGGAKGKSGSYSTNERTLAKLVGSFPIVEKILRHREITKLISTYTDALIQHINPDSGRIHSTFNQTITATGRLSSSNPNLQNIPTSTELGKKIKDAFVAKKGGLLVAFDYSQQELRLLAHLSNESTLKDAFNHGVDIHALTASKIFNIPLEKIDANMRRAGKTINFGIIYGMSSFGLSDRLQIDRQSADTFIKAFFAGYKNVELYFNELKENAKKNGRVATLFGREKRTDAMNSGNWQVRAALEREVINFPLQGSAADMMKLAMLKADRIIQEEFSDFAKLVLQIHDEIVFEVNTDDKKSKELEKFIEKIYQGMQSVIKLSVPVDVDVEIGPSLGGMEKISGL</sequence>
<protein>
    <recommendedName>
        <fullName evidence="10 11">DNA polymerase I</fullName>
        <ecNumber evidence="10 11">2.7.7.7</ecNumber>
    </recommendedName>
</protein>
<evidence type="ECO:0000256" key="12">
    <source>
        <dbReference type="SAM" id="Coils"/>
    </source>
</evidence>
<dbReference type="InterPro" id="IPR043502">
    <property type="entry name" value="DNA/RNA_pol_sf"/>
</dbReference>
<dbReference type="PROSITE" id="PS00447">
    <property type="entry name" value="DNA_POLYMERASE_A"/>
    <property type="match status" value="1"/>
</dbReference>
<dbReference type="PANTHER" id="PTHR10133">
    <property type="entry name" value="DNA POLYMERASE I"/>
    <property type="match status" value="1"/>
</dbReference>
<dbReference type="Proteomes" id="UP000781173">
    <property type="component" value="Unassembled WGS sequence"/>
</dbReference>
<comment type="function">
    <text evidence="11">In addition to polymerase activity, this DNA polymerase exhibits 5'-3' exonuclease activity.</text>
</comment>
<dbReference type="Pfam" id="PF01367">
    <property type="entry name" value="5_3_exonuc"/>
    <property type="match status" value="1"/>
</dbReference>
<dbReference type="InterPro" id="IPR029060">
    <property type="entry name" value="PIN-like_dom_sf"/>
</dbReference>
<keyword evidence="11" id="KW-0378">Hydrolase</keyword>
<comment type="catalytic activity">
    <reaction evidence="9 11">
        <text>DNA(n) + a 2'-deoxyribonucleoside 5'-triphosphate = DNA(n+1) + diphosphate</text>
        <dbReference type="Rhea" id="RHEA:22508"/>
        <dbReference type="Rhea" id="RHEA-COMP:17339"/>
        <dbReference type="Rhea" id="RHEA-COMP:17340"/>
        <dbReference type="ChEBI" id="CHEBI:33019"/>
        <dbReference type="ChEBI" id="CHEBI:61560"/>
        <dbReference type="ChEBI" id="CHEBI:173112"/>
        <dbReference type="EC" id="2.7.7.7"/>
    </reaction>
</comment>
<evidence type="ECO:0000259" key="13">
    <source>
        <dbReference type="SMART" id="SM00475"/>
    </source>
</evidence>
<dbReference type="Pfam" id="PF00476">
    <property type="entry name" value="DNA_pol_A"/>
    <property type="match status" value="1"/>
</dbReference>
<dbReference type="InterPro" id="IPR002421">
    <property type="entry name" value="5-3_exonuclease"/>
</dbReference>
<keyword evidence="2 11" id="KW-0808">Transferase</keyword>
<dbReference type="NCBIfam" id="TIGR00593">
    <property type="entry name" value="pola"/>
    <property type="match status" value="1"/>
</dbReference>
<dbReference type="SMART" id="SM00482">
    <property type="entry name" value="POLAc"/>
    <property type="match status" value="1"/>
</dbReference>
<evidence type="ECO:0000256" key="3">
    <source>
        <dbReference type="ARBA" id="ARBA00022695"/>
    </source>
</evidence>
<evidence type="ECO:0000256" key="7">
    <source>
        <dbReference type="ARBA" id="ARBA00023125"/>
    </source>
</evidence>
<dbReference type="Gene3D" id="1.10.150.20">
    <property type="entry name" value="5' to 3' exonuclease, C-terminal subdomain"/>
    <property type="match status" value="2"/>
</dbReference>
<keyword evidence="4 11" id="KW-0235">DNA replication</keyword>
<dbReference type="SUPFAM" id="SSF88723">
    <property type="entry name" value="PIN domain-like"/>
    <property type="match status" value="1"/>
</dbReference>
<dbReference type="CDD" id="cd08637">
    <property type="entry name" value="DNA_pol_A_pol_I_C"/>
    <property type="match status" value="1"/>
</dbReference>
<dbReference type="SUPFAM" id="SSF53098">
    <property type="entry name" value="Ribonuclease H-like"/>
    <property type="match status" value="1"/>
</dbReference>
<dbReference type="FunFam" id="1.20.1060.10:FF:000001">
    <property type="entry name" value="DNA polymerase I"/>
    <property type="match status" value="1"/>
</dbReference>
<evidence type="ECO:0000313" key="16">
    <source>
        <dbReference type="Proteomes" id="UP000781173"/>
    </source>
</evidence>
<evidence type="ECO:0000259" key="14">
    <source>
        <dbReference type="SMART" id="SM00482"/>
    </source>
</evidence>
<dbReference type="Pfam" id="PF02739">
    <property type="entry name" value="5_3_exonuc_N"/>
    <property type="match status" value="1"/>
</dbReference>
<dbReference type="CDD" id="cd09859">
    <property type="entry name" value="PIN_53EXO"/>
    <property type="match status" value="1"/>
</dbReference>
<dbReference type="CDD" id="cd09898">
    <property type="entry name" value="H3TH_53EXO"/>
    <property type="match status" value="1"/>
</dbReference>
<dbReference type="Gene3D" id="3.30.420.10">
    <property type="entry name" value="Ribonuclease H-like superfamily/Ribonuclease H"/>
    <property type="match status" value="1"/>
</dbReference>
<dbReference type="InterPro" id="IPR036279">
    <property type="entry name" value="5-3_exonuclease_C_sf"/>
</dbReference>
<feature type="domain" description="5'-3' exonuclease" evidence="13">
    <location>
        <begin position="5"/>
        <end position="266"/>
    </location>
</feature>
<proteinExistence type="inferred from homology"/>
<keyword evidence="11" id="KW-0269">Exonuclease</keyword>
<dbReference type="Gene3D" id="1.20.1060.10">
    <property type="entry name" value="Taq DNA Polymerase, Chain T, domain 4"/>
    <property type="match status" value="1"/>
</dbReference>
<dbReference type="GO" id="GO:0003887">
    <property type="term" value="F:DNA-directed DNA polymerase activity"/>
    <property type="evidence" value="ECO:0007669"/>
    <property type="project" value="UniProtKB-UniRule"/>
</dbReference>
<organism evidence="15 16">
    <name type="scientific">Candidatus Dojkabacteria bacterium</name>
    <dbReference type="NCBI Taxonomy" id="2099670"/>
    <lineage>
        <taxon>Bacteria</taxon>
        <taxon>Candidatus Dojkabacteria</taxon>
    </lineage>
</organism>
<dbReference type="InterPro" id="IPR019760">
    <property type="entry name" value="DNA-dir_DNA_pol_A_CS"/>
</dbReference>
<reference evidence="15" key="1">
    <citation type="journal article" date="2022" name="ISME J.">
        <title>A general approach to explore prokaryotic protein glycosylation reveals the unique surface layer modulation of an anammox bacterium.</title>
        <authorList>
            <person name="Pabst M."/>
            <person name="Grouzdev D.S."/>
            <person name="Lawson C.E."/>
            <person name="Kleikamp H.B.C."/>
            <person name="de Ram C."/>
            <person name="Louwen R."/>
            <person name="Lin Y.M."/>
            <person name="Lucker S."/>
            <person name="van Loosdrecht M.C.M."/>
            <person name="Laureni M."/>
        </authorList>
    </citation>
    <scope>NUCLEOTIDE SEQUENCE</scope>
    <source>
        <strain evidence="15">BROCD043</strain>
    </source>
</reference>
<keyword evidence="5 11" id="KW-0227">DNA damage</keyword>
<dbReference type="InterPro" id="IPR020045">
    <property type="entry name" value="DNA_polI_H3TH"/>
</dbReference>
<keyword evidence="12" id="KW-0175">Coiled coil</keyword>
<gene>
    <name evidence="11 15" type="primary">polA</name>
    <name evidence="15" type="ORF">H3C67_04535</name>
</gene>
<dbReference type="NCBIfam" id="NF004397">
    <property type="entry name" value="PRK05755.1"/>
    <property type="match status" value="1"/>
</dbReference>
<dbReference type="FunFam" id="1.10.150.20:FF:000002">
    <property type="entry name" value="DNA polymerase I"/>
    <property type="match status" value="1"/>
</dbReference>
<dbReference type="InterPro" id="IPR020046">
    <property type="entry name" value="5-3_exonucl_a-hlix_arch_N"/>
</dbReference>
<dbReference type="InterPro" id="IPR012337">
    <property type="entry name" value="RNaseH-like_sf"/>
</dbReference>
<keyword evidence="7 11" id="KW-0238">DNA-binding</keyword>
<dbReference type="GO" id="GO:0006302">
    <property type="term" value="P:double-strand break repair"/>
    <property type="evidence" value="ECO:0007669"/>
    <property type="project" value="TreeGrafter"/>
</dbReference>
<dbReference type="GO" id="GO:0008409">
    <property type="term" value="F:5'-3' exonuclease activity"/>
    <property type="evidence" value="ECO:0007669"/>
    <property type="project" value="UniProtKB-UniRule"/>
</dbReference>
<dbReference type="SUPFAM" id="SSF56672">
    <property type="entry name" value="DNA/RNA polymerases"/>
    <property type="match status" value="1"/>
</dbReference>
<dbReference type="GO" id="GO:0003677">
    <property type="term" value="F:DNA binding"/>
    <property type="evidence" value="ECO:0007669"/>
    <property type="project" value="UniProtKB-UniRule"/>
</dbReference>
<dbReference type="InterPro" id="IPR002298">
    <property type="entry name" value="DNA_polymerase_A"/>
</dbReference>
<evidence type="ECO:0000256" key="10">
    <source>
        <dbReference type="NCBIfam" id="TIGR00593"/>
    </source>
</evidence>
<evidence type="ECO:0000256" key="8">
    <source>
        <dbReference type="ARBA" id="ARBA00023204"/>
    </source>
</evidence>
<evidence type="ECO:0000256" key="6">
    <source>
        <dbReference type="ARBA" id="ARBA00022932"/>
    </source>
</evidence>
<keyword evidence="11" id="KW-0540">Nuclease</keyword>
<dbReference type="PRINTS" id="PR00868">
    <property type="entry name" value="DNAPOLI"/>
</dbReference>
<evidence type="ECO:0000256" key="1">
    <source>
        <dbReference type="ARBA" id="ARBA00007705"/>
    </source>
</evidence>
<dbReference type="SUPFAM" id="SSF47807">
    <property type="entry name" value="5' to 3' exonuclease, C-terminal subdomain"/>
    <property type="match status" value="1"/>
</dbReference>
<dbReference type="CDD" id="cd06140">
    <property type="entry name" value="DNA_polA_I_Bacillus_like_exo"/>
    <property type="match status" value="1"/>
</dbReference>
<evidence type="ECO:0000256" key="4">
    <source>
        <dbReference type="ARBA" id="ARBA00022705"/>
    </source>
</evidence>
<dbReference type="FunFam" id="1.10.150.20:FF:000003">
    <property type="entry name" value="DNA polymerase I"/>
    <property type="match status" value="1"/>
</dbReference>
<accession>A0A952AL44</accession>
<dbReference type="EMBL" id="JACFOF010000013">
    <property type="protein sequence ID" value="MBW7954027.1"/>
    <property type="molecule type" value="Genomic_DNA"/>
</dbReference>
<name>A0A952AL44_9BACT</name>
<evidence type="ECO:0000256" key="5">
    <source>
        <dbReference type="ARBA" id="ARBA00022763"/>
    </source>
</evidence>
<dbReference type="Gene3D" id="3.30.70.370">
    <property type="match status" value="1"/>
</dbReference>
<dbReference type="InterPro" id="IPR008918">
    <property type="entry name" value="HhH2"/>
</dbReference>
<evidence type="ECO:0000313" key="15">
    <source>
        <dbReference type="EMBL" id="MBW7954027.1"/>
    </source>
</evidence>
<dbReference type="EC" id="2.7.7.7" evidence="10 11"/>
<keyword evidence="3 11" id="KW-0548">Nucleotidyltransferase</keyword>
<dbReference type="AlphaFoldDB" id="A0A952AL44"/>
<dbReference type="PANTHER" id="PTHR10133:SF27">
    <property type="entry name" value="DNA POLYMERASE NU"/>
    <property type="match status" value="1"/>
</dbReference>
<evidence type="ECO:0000256" key="2">
    <source>
        <dbReference type="ARBA" id="ARBA00022679"/>
    </source>
</evidence>
<dbReference type="SMART" id="SM00475">
    <property type="entry name" value="53EXOc"/>
    <property type="match status" value="1"/>
</dbReference>
<dbReference type="GO" id="GO:0006261">
    <property type="term" value="P:DNA-templated DNA replication"/>
    <property type="evidence" value="ECO:0007669"/>
    <property type="project" value="UniProtKB-UniRule"/>
</dbReference>
<evidence type="ECO:0000256" key="11">
    <source>
        <dbReference type="RuleBase" id="RU004460"/>
    </source>
</evidence>
<dbReference type="SMART" id="SM00279">
    <property type="entry name" value="HhH2"/>
    <property type="match status" value="1"/>
</dbReference>
<keyword evidence="8 11" id="KW-0234">DNA repair</keyword>
<dbReference type="InterPro" id="IPR036397">
    <property type="entry name" value="RNaseH_sf"/>
</dbReference>
<feature type="coiled-coil region" evidence="12">
    <location>
        <begin position="505"/>
        <end position="532"/>
    </location>
</feature>
<comment type="similarity">
    <text evidence="1 11">Belongs to the DNA polymerase type-A family.</text>
</comment>
<dbReference type="InterPro" id="IPR001098">
    <property type="entry name" value="DNA-dir_DNA_pol_A_palm_dom"/>
</dbReference>
<comment type="caution">
    <text evidence="15">The sequence shown here is derived from an EMBL/GenBank/DDBJ whole genome shotgun (WGS) entry which is preliminary data.</text>
</comment>
<dbReference type="Gene3D" id="3.40.50.1010">
    <property type="entry name" value="5'-nuclease"/>
    <property type="match status" value="1"/>
</dbReference>